<evidence type="ECO:0000313" key="2">
    <source>
        <dbReference type="EMBL" id="GHH84022.1"/>
    </source>
</evidence>
<reference evidence="2" key="2">
    <citation type="submission" date="2020-09" db="EMBL/GenBank/DDBJ databases">
        <authorList>
            <person name="Sun Q."/>
            <person name="Ohkuma M."/>
        </authorList>
    </citation>
    <scope>NUCLEOTIDE SEQUENCE</scope>
    <source>
        <strain evidence="2">JCM 5069</strain>
    </source>
</reference>
<organism evidence="2 3">
    <name type="scientific">Streptomyces sulfonofaciens</name>
    <dbReference type="NCBI Taxonomy" id="68272"/>
    <lineage>
        <taxon>Bacteria</taxon>
        <taxon>Bacillati</taxon>
        <taxon>Actinomycetota</taxon>
        <taxon>Actinomycetes</taxon>
        <taxon>Kitasatosporales</taxon>
        <taxon>Streptomycetaceae</taxon>
        <taxon>Streptomyces</taxon>
    </lineage>
</organism>
<protein>
    <recommendedName>
        <fullName evidence="1">N-acetyltransferase domain-containing protein</fullName>
    </recommendedName>
</protein>
<dbReference type="RefSeq" id="WP_189935299.1">
    <property type="nucleotide sequence ID" value="NZ_BNCD01000015.1"/>
</dbReference>
<dbReference type="InterPro" id="IPR051531">
    <property type="entry name" value="N-acetyltransferase"/>
</dbReference>
<gene>
    <name evidence="2" type="ORF">GCM10018793_47310</name>
</gene>
<dbReference type="InterPro" id="IPR000182">
    <property type="entry name" value="GNAT_dom"/>
</dbReference>
<dbReference type="GO" id="GO:0016747">
    <property type="term" value="F:acyltransferase activity, transferring groups other than amino-acyl groups"/>
    <property type="evidence" value="ECO:0007669"/>
    <property type="project" value="InterPro"/>
</dbReference>
<dbReference type="PANTHER" id="PTHR43792:SF1">
    <property type="entry name" value="N-ACETYLTRANSFERASE DOMAIN-CONTAINING PROTEIN"/>
    <property type="match status" value="1"/>
</dbReference>
<dbReference type="InterPro" id="IPR016181">
    <property type="entry name" value="Acyl_CoA_acyltransferase"/>
</dbReference>
<feature type="domain" description="N-acetyltransferase" evidence="1">
    <location>
        <begin position="11"/>
        <end position="176"/>
    </location>
</feature>
<dbReference type="Gene3D" id="3.40.630.30">
    <property type="match status" value="1"/>
</dbReference>
<dbReference type="Proteomes" id="UP000603708">
    <property type="component" value="Unassembled WGS sequence"/>
</dbReference>
<keyword evidence="3" id="KW-1185">Reference proteome</keyword>
<proteinExistence type="predicted"/>
<dbReference type="AlphaFoldDB" id="A0A919GFI6"/>
<name>A0A919GFI6_9ACTN</name>
<accession>A0A919GFI6</accession>
<dbReference type="PANTHER" id="PTHR43792">
    <property type="entry name" value="GNAT FAMILY, PUTATIVE (AFU_ORTHOLOGUE AFUA_3G00765)-RELATED-RELATED"/>
    <property type="match status" value="1"/>
</dbReference>
<sequence length="178" mass="20084">MMPSRIVSERLVLRVPELNDAVGLQDLISDPVALKHAGTRAAWSPDRLLALLARMPVLHRERGYGMYTVCKKDDGSVLGLCGLSPEEHDTPELSCVLMRRHWRNGYGREAASAVLAQLRGTAGLRGIVVRAEPDHPALPYMEEVVLRPFGLLFDREEYFPLGRKTMRHYRWQPRDASA</sequence>
<dbReference type="Pfam" id="PF13302">
    <property type="entry name" value="Acetyltransf_3"/>
    <property type="match status" value="1"/>
</dbReference>
<dbReference type="PROSITE" id="PS51186">
    <property type="entry name" value="GNAT"/>
    <property type="match status" value="1"/>
</dbReference>
<evidence type="ECO:0000259" key="1">
    <source>
        <dbReference type="PROSITE" id="PS51186"/>
    </source>
</evidence>
<dbReference type="EMBL" id="BNCD01000015">
    <property type="protein sequence ID" value="GHH84022.1"/>
    <property type="molecule type" value="Genomic_DNA"/>
</dbReference>
<evidence type="ECO:0000313" key="3">
    <source>
        <dbReference type="Proteomes" id="UP000603708"/>
    </source>
</evidence>
<comment type="caution">
    <text evidence="2">The sequence shown here is derived from an EMBL/GenBank/DDBJ whole genome shotgun (WGS) entry which is preliminary data.</text>
</comment>
<reference evidence="2" key="1">
    <citation type="journal article" date="2014" name="Int. J. Syst. Evol. Microbiol.">
        <title>Complete genome sequence of Corynebacterium casei LMG S-19264T (=DSM 44701T), isolated from a smear-ripened cheese.</title>
        <authorList>
            <consortium name="US DOE Joint Genome Institute (JGI-PGF)"/>
            <person name="Walter F."/>
            <person name="Albersmeier A."/>
            <person name="Kalinowski J."/>
            <person name="Ruckert C."/>
        </authorList>
    </citation>
    <scope>NUCLEOTIDE SEQUENCE</scope>
    <source>
        <strain evidence="2">JCM 5069</strain>
    </source>
</reference>
<dbReference type="SUPFAM" id="SSF55729">
    <property type="entry name" value="Acyl-CoA N-acyltransferases (Nat)"/>
    <property type="match status" value="1"/>
</dbReference>